<organism evidence="1 2">
    <name type="scientific">Penstemon davidsonii</name>
    <dbReference type="NCBI Taxonomy" id="160366"/>
    <lineage>
        <taxon>Eukaryota</taxon>
        <taxon>Viridiplantae</taxon>
        <taxon>Streptophyta</taxon>
        <taxon>Embryophyta</taxon>
        <taxon>Tracheophyta</taxon>
        <taxon>Spermatophyta</taxon>
        <taxon>Magnoliopsida</taxon>
        <taxon>eudicotyledons</taxon>
        <taxon>Gunneridae</taxon>
        <taxon>Pentapetalae</taxon>
        <taxon>asterids</taxon>
        <taxon>lamiids</taxon>
        <taxon>Lamiales</taxon>
        <taxon>Plantaginaceae</taxon>
        <taxon>Cheloneae</taxon>
        <taxon>Penstemon</taxon>
    </lineage>
</organism>
<dbReference type="InterPro" id="IPR039312">
    <property type="entry name" value="ZPR"/>
</dbReference>
<name>A0ABR0CN37_9LAMI</name>
<dbReference type="EMBL" id="JAYDYQ010002688">
    <property type="protein sequence ID" value="KAK4477973.1"/>
    <property type="molecule type" value="Genomic_DNA"/>
</dbReference>
<protein>
    <submittedName>
        <fullName evidence="1">Uncharacterized protein</fullName>
    </submittedName>
</protein>
<sequence>METINSKLYLENCYIKQQIEKLRWQAEMLNQENIALCIEFKQKFAVVVAAAADRSFVTDCVQSTSSSNSKASRSNKKARNSRCYFAWDPLHCTSFVYHLK</sequence>
<dbReference type="Proteomes" id="UP001291926">
    <property type="component" value="Unassembled WGS sequence"/>
</dbReference>
<evidence type="ECO:0000313" key="1">
    <source>
        <dbReference type="EMBL" id="KAK4477973.1"/>
    </source>
</evidence>
<reference evidence="1 2" key="1">
    <citation type="journal article" date="2023" name="bioRxiv">
        <title>Genome report: Whole genome sequence and annotation of Penstemon davidsonii.</title>
        <authorList>
            <person name="Ostevik K.L."/>
            <person name="Alabady M."/>
            <person name="Zhang M."/>
            <person name="Rausher M.D."/>
        </authorList>
    </citation>
    <scope>NUCLEOTIDE SEQUENCE [LARGE SCALE GENOMIC DNA]</scope>
    <source>
        <strain evidence="1">DNT005</strain>
        <tissue evidence="1">Whole leaf</tissue>
    </source>
</reference>
<keyword evidence="2" id="KW-1185">Reference proteome</keyword>
<accession>A0ABR0CN37</accession>
<gene>
    <name evidence="1" type="ORF">RD792_017238</name>
</gene>
<proteinExistence type="predicted"/>
<evidence type="ECO:0000313" key="2">
    <source>
        <dbReference type="Proteomes" id="UP001291926"/>
    </source>
</evidence>
<comment type="caution">
    <text evidence="1">The sequence shown here is derived from an EMBL/GenBank/DDBJ whole genome shotgun (WGS) entry which is preliminary data.</text>
</comment>
<dbReference type="PANTHER" id="PTHR33601:SF1">
    <property type="entry name" value="PROTEIN LITTLE ZIPPER 4"/>
    <property type="match status" value="1"/>
</dbReference>
<dbReference type="PANTHER" id="PTHR33601">
    <property type="entry name" value="PROTEIN LITTLE ZIPPER 4"/>
    <property type="match status" value="1"/>
</dbReference>